<dbReference type="InterPro" id="IPR051274">
    <property type="entry name" value="3-5_Exoribonuclease"/>
</dbReference>
<evidence type="ECO:0000256" key="2">
    <source>
        <dbReference type="ARBA" id="ARBA00022801"/>
    </source>
</evidence>
<dbReference type="Proteomes" id="UP000694843">
    <property type="component" value="Unplaced"/>
</dbReference>
<feature type="domain" description="Exonuclease" evidence="5">
    <location>
        <begin position="44"/>
        <end position="216"/>
    </location>
</feature>
<dbReference type="PANTHER" id="PTHR23044">
    <property type="entry name" value="3'-5' EXONUCLEASE ERI1-RELATED"/>
    <property type="match status" value="1"/>
</dbReference>
<name>A0A8B7NVV5_HYAAZ</name>
<evidence type="ECO:0000259" key="5">
    <source>
        <dbReference type="SMART" id="SM00479"/>
    </source>
</evidence>
<dbReference type="OrthoDB" id="448399at2759"/>
<dbReference type="GO" id="GO:0003676">
    <property type="term" value="F:nucleic acid binding"/>
    <property type="evidence" value="ECO:0007669"/>
    <property type="project" value="InterPro"/>
</dbReference>
<dbReference type="InterPro" id="IPR013520">
    <property type="entry name" value="Ribonucl_H"/>
</dbReference>
<keyword evidence="2" id="KW-0378">Hydrolase</keyword>
<gene>
    <name evidence="7" type="primary">LOC108674428</name>
</gene>
<dbReference type="AlphaFoldDB" id="A0A8B7NVV5"/>
<evidence type="ECO:0000256" key="3">
    <source>
        <dbReference type="ARBA" id="ARBA00022839"/>
    </source>
</evidence>
<protein>
    <submittedName>
        <fullName evidence="7">ERI1 exoribonuclease 3-like</fullName>
    </submittedName>
</protein>
<sequence length="223" mass="25282">NADDLTSRKNTDIRLFALPAVFCVFFFQFFSLLFVFTANPSATTFVLHDIDCAKEIIEFPALKLNPETLTVESTFQEFVKPVIHPELSDFCTKLTSITQHDVDNSGVFAEVLKRFNAWYEKEVGASSCLPITCGDWDLKTMLPNQCRREGIPVPPALRQWHNLKKSYCAATSVYCRSLTEMLHGLSLSFEGRLHRGIDDCRNINTIVVELLKRGIVFNPTGRL</sequence>
<dbReference type="SMART" id="SM00479">
    <property type="entry name" value="EXOIII"/>
    <property type="match status" value="1"/>
</dbReference>
<dbReference type="InterPro" id="IPR047201">
    <property type="entry name" value="ERI-1_3'hExo-like"/>
</dbReference>
<keyword evidence="4" id="KW-1133">Transmembrane helix</keyword>
<dbReference type="CDD" id="cd06133">
    <property type="entry name" value="ERI-1_3'hExo_like"/>
    <property type="match status" value="1"/>
</dbReference>
<accession>A0A8B7NVV5</accession>
<keyword evidence="4" id="KW-0472">Membrane</keyword>
<dbReference type="GeneID" id="108674428"/>
<dbReference type="Gene3D" id="3.30.420.10">
    <property type="entry name" value="Ribonuclease H-like superfamily/Ribonuclease H"/>
    <property type="match status" value="1"/>
</dbReference>
<feature type="transmembrane region" description="Helical" evidence="4">
    <location>
        <begin position="15"/>
        <end position="36"/>
    </location>
</feature>
<dbReference type="Pfam" id="PF00929">
    <property type="entry name" value="RNase_T"/>
    <property type="match status" value="1"/>
</dbReference>
<keyword evidence="3" id="KW-0269">Exonuclease</keyword>
<reference evidence="7" key="1">
    <citation type="submission" date="2025-08" db="UniProtKB">
        <authorList>
            <consortium name="RefSeq"/>
        </authorList>
    </citation>
    <scope>IDENTIFICATION</scope>
    <source>
        <tissue evidence="7">Whole organism</tissue>
    </source>
</reference>
<feature type="non-terminal residue" evidence="7">
    <location>
        <position position="1"/>
    </location>
</feature>
<evidence type="ECO:0000256" key="4">
    <source>
        <dbReference type="SAM" id="Phobius"/>
    </source>
</evidence>
<dbReference type="RefSeq" id="XP_018017862.1">
    <property type="nucleotide sequence ID" value="XM_018162373.1"/>
</dbReference>
<dbReference type="InterPro" id="IPR012337">
    <property type="entry name" value="RNaseH-like_sf"/>
</dbReference>
<keyword evidence="1" id="KW-0540">Nuclease</keyword>
<organism evidence="6 7">
    <name type="scientific">Hyalella azteca</name>
    <name type="common">Amphipod</name>
    <dbReference type="NCBI Taxonomy" id="294128"/>
    <lineage>
        <taxon>Eukaryota</taxon>
        <taxon>Metazoa</taxon>
        <taxon>Ecdysozoa</taxon>
        <taxon>Arthropoda</taxon>
        <taxon>Crustacea</taxon>
        <taxon>Multicrustacea</taxon>
        <taxon>Malacostraca</taxon>
        <taxon>Eumalacostraca</taxon>
        <taxon>Peracarida</taxon>
        <taxon>Amphipoda</taxon>
        <taxon>Senticaudata</taxon>
        <taxon>Talitrida</taxon>
        <taxon>Talitroidea</taxon>
        <taxon>Hyalellidae</taxon>
        <taxon>Hyalella</taxon>
    </lineage>
</organism>
<evidence type="ECO:0000256" key="1">
    <source>
        <dbReference type="ARBA" id="ARBA00022722"/>
    </source>
</evidence>
<keyword evidence="6" id="KW-1185">Reference proteome</keyword>
<dbReference type="OMA" id="FREWINL"/>
<dbReference type="KEGG" id="hazt:108674428"/>
<dbReference type="PANTHER" id="PTHR23044:SF61">
    <property type="entry name" value="3'-5' EXORIBONUCLEASE 1-RELATED"/>
    <property type="match status" value="1"/>
</dbReference>
<proteinExistence type="predicted"/>
<evidence type="ECO:0000313" key="6">
    <source>
        <dbReference type="Proteomes" id="UP000694843"/>
    </source>
</evidence>
<dbReference type="GO" id="GO:0000175">
    <property type="term" value="F:3'-5'-RNA exonuclease activity"/>
    <property type="evidence" value="ECO:0007669"/>
    <property type="project" value="InterPro"/>
</dbReference>
<evidence type="ECO:0000313" key="7">
    <source>
        <dbReference type="RefSeq" id="XP_018017862.1"/>
    </source>
</evidence>
<dbReference type="SUPFAM" id="SSF53098">
    <property type="entry name" value="Ribonuclease H-like"/>
    <property type="match status" value="1"/>
</dbReference>
<keyword evidence="4" id="KW-0812">Transmembrane</keyword>
<dbReference type="InterPro" id="IPR036397">
    <property type="entry name" value="RNaseH_sf"/>
</dbReference>